<organism evidence="3 4">
    <name type="scientific">Pseudomonas syringae</name>
    <dbReference type="NCBI Taxonomy" id="317"/>
    <lineage>
        <taxon>Bacteria</taxon>
        <taxon>Pseudomonadati</taxon>
        <taxon>Pseudomonadota</taxon>
        <taxon>Gammaproteobacteria</taxon>
        <taxon>Pseudomonadales</taxon>
        <taxon>Pseudomonadaceae</taxon>
        <taxon>Pseudomonas</taxon>
    </lineage>
</organism>
<dbReference type="RefSeq" id="WP_020289052.1">
    <property type="nucleotide sequence ID" value="NZ_JPQT01000097.1"/>
</dbReference>
<evidence type="ECO:0000256" key="1">
    <source>
        <dbReference type="SAM" id="MobiDB-lite"/>
    </source>
</evidence>
<evidence type="ECO:0000313" key="3">
    <source>
        <dbReference type="EMBL" id="KFE52362.1"/>
    </source>
</evidence>
<feature type="chain" id="PRO_5001798550" description="Lipoprotein" evidence="2">
    <location>
        <begin position="28"/>
        <end position="108"/>
    </location>
</feature>
<feature type="region of interest" description="Disordered" evidence="1">
    <location>
        <begin position="30"/>
        <end position="108"/>
    </location>
</feature>
<feature type="signal peptide" evidence="2">
    <location>
        <begin position="1"/>
        <end position="27"/>
    </location>
</feature>
<sequence>MNIFLRSVAIPLLGGLMMAGLASVSQAQTLPNSTLNNSNPHNSPIHRANPNSRQGTESSVPPLRGPNTVPNPRPPTLENGGIGNGYPTRQQPARPSPNDTQRQRNTND</sequence>
<proteinExistence type="predicted"/>
<dbReference type="Proteomes" id="UP000028643">
    <property type="component" value="Unassembled WGS sequence"/>
</dbReference>
<reference evidence="3 4" key="1">
    <citation type="submission" date="2014-07" db="EMBL/GenBank/DDBJ databases">
        <title>Draft Genome Sequences of Environmental Pseudomonas syringae strains.</title>
        <authorList>
            <person name="Baltrus D.A."/>
            <person name="Berge O."/>
            <person name="Morris C."/>
        </authorList>
    </citation>
    <scope>NUCLEOTIDE SEQUENCE [LARGE SCALE GENOMIC DNA]</scope>
    <source>
        <strain evidence="3 4">CEB003</strain>
    </source>
</reference>
<evidence type="ECO:0008006" key="5">
    <source>
        <dbReference type="Google" id="ProtNLM"/>
    </source>
</evidence>
<evidence type="ECO:0000256" key="2">
    <source>
        <dbReference type="SAM" id="SignalP"/>
    </source>
</evidence>
<dbReference type="EMBL" id="JPQT01000097">
    <property type="protein sequence ID" value="KFE52362.1"/>
    <property type="molecule type" value="Genomic_DNA"/>
</dbReference>
<accession>A0A085VA99</accession>
<comment type="caution">
    <text evidence="3">The sequence shown here is derived from an EMBL/GenBank/DDBJ whole genome shotgun (WGS) entry which is preliminary data.</text>
</comment>
<evidence type="ECO:0000313" key="4">
    <source>
        <dbReference type="Proteomes" id="UP000028643"/>
    </source>
</evidence>
<dbReference type="AlphaFoldDB" id="A0A085VA99"/>
<feature type="compositionally biased region" description="Polar residues" evidence="1">
    <location>
        <begin position="30"/>
        <end position="42"/>
    </location>
</feature>
<protein>
    <recommendedName>
        <fullName evidence="5">Lipoprotein</fullName>
    </recommendedName>
</protein>
<feature type="compositionally biased region" description="Polar residues" evidence="1">
    <location>
        <begin position="87"/>
        <end position="100"/>
    </location>
</feature>
<gene>
    <name evidence="3" type="ORF">IV02_07915</name>
</gene>
<feature type="compositionally biased region" description="Polar residues" evidence="1">
    <location>
        <begin position="49"/>
        <end position="59"/>
    </location>
</feature>
<dbReference type="PATRIC" id="fig|317.174.peg.1613"/>
<keyword evidence="2" id="KW-0732">Signal</keyword>
<name>A0A085VA99_PSESX</name>